<dbReference type="Proteomes" id="UP001597075">
    <property type="component" value="Unassembled WGS sequence"/>
</dbReference>
<reference evidence="4 5" key="1">
    <citation type="journal article" date="2019" name="Int. J. Syst. Evol. Microbiol.">
        <title>The Global Catalogue of Microorganisms (GCM) 10K type strain sequencing project: providing services to taxonomists for standard genome sequencing and annotation.</title>
        <authorList>
            <consortium name="The Broad Institute Genomics Platform"/>
            <consortium name="The Broad Institute Genome Sequencing Center for Infectious Disease"/>
            <person name="Wu L."/>
            <person name="Ma J."/>
        </authorList>
    </citation>
    <scope>NUCLEOTIDE SEQUENCE [LARGE SCALE GENOMIC DNA]</scope>
    <source>
        <strain evidence="4 5">CGMCC 1.10594</strain>
    </source>
</reference>
<dbReference type="EMBL" id="JBHUDL010000010">
    <property type="protein sequence ID" value="MFD1634109.1"/>
    <property type="molecule type" value="Genomic_DNA"/>
</dbReference>
<evidence type="ECO:0000256" key="1">
    <source>
        <dbReference type="ARBA" id="ARBA00022679"/>
    </source>
</evidence>
<dbReference type="EC" id="2.3.-.-" evidence="4"/>
<dbReference type="GO" id="GO:0016746">
    <property type="term" value="F:acyltransferase activity"/>
    <property type="evidence" value="ECO:0007669"/>
    <property type="project" value="UniProtKB-KW"/>
</dbReference>
<evidence type="ECO:0000313" key="5">
    <source>
        <dbReference type="Proteomes" id="UP001597075"/>
    </source>
</evidence>
<dbReference type="PROSITE" id="PS51186">
    <property type="entry name" value="GNAT"/>
    <property type="match status" value="1"/>
</dbReference>
<dbReference type="Gene3D" id="3.40.630.30">
    <property type="match status" value="1"/>
</dbReference>
<evidence type="ECO:0000256" key="2">
    <source>
        <dbReference type="ARBA" id="ARBA00023315"/>
    </source>
</evidence>
<keyword evidence="2 4" id="KW-0012">Acyltransferase</keyword>
<dbReference type="SUPFAM" id="SSF55729">
    <property type="entry name" value="Acyl-CoA N-acyltransferases (Nat)"/>
    <property type="match status" value="1"/>
</dbReference>
<keyword evidence="5" id="KW-1185">Reference proteome</keyword>
<feature type="domain" description="N-acetyltransferase" evidence="3">
    <location>
        <begin position="8"/>
        <end position="160"/>
    </location>
</feature>
<dbReference type="InterPro" id="IPR050832">
    <property type="entry name" value="Bact_Acetyltransf"/>
</dbReference>
<evidence type="ECO:0000259" key="3">
    <source>
        <dbReference type="PROSITE" id="PS51186"/>
    </source>
</evidence>
<dbReference type="CDD" id="cd04301">
    <property type="entry name" value="NAT_SF"/>
    <property type="match status" value="1"/>
</dbReference>
<protein>
    <submittedName>
        <fullName evidence="4">GNAT family N-acetyltransferase</fullName>
        <ecNumber evidence="4">2.3.-.-</ecNumber>
    </submittedName>
</protein>
<gene>
    <name evidence="4" type="ORF">ACFSBJ_10245</name>
</gene>
<keyword evidence="1 4" id="KW-0808">Transferase</keyword>
<dbReference type="PANTHER" id="PTHR43877">
    <property type="entry name" value="AMINOALKYLPHOSPHONATE N-ACETYLTRANSFERASE-RELATED-RELATED"/>
    <property type="match status" value="1"/>
</dbReference>
<dbReference type="InterPro" id="IPR000182">
    <property type="entry name" value="GNAT_dom"/>
</dbReference>
<organism evidence="4 5">
    <name type="scientific">Haloplanus ruber</name>
    <dbReference type="NCBI Taxonomy" id="869892"/>
    <lineage>
        <taxon>Archaea</taxon>
        <taxon>Methanobacteriati</taxon>
        <taxon>Methanobacteriota</taxon>
        <taxon>Stenosarchaea group</taxon>
        <taxon>Halobacteria</taxon>
        <taxon>Halobacteriales</taxon>
        <taxon>Haloferacaceae</taxon>
        <taxon>Haloplanus</taxon>
    </lineage>
</organism>
<sequence length="160" mass="17610">MWTVEAAEPGDAATVADLWVALANGQRRYGSHLRAAANREPIKAAMARAAADGRLDVARDDGDVVGFVHYTVERGSLAQDLTRGVVNDLYVVPERRGEGIGTALLDAAETTLKERGVEAVSVEALADNERAIRLYERRGYRPHRVEFERKVENDKHSRGN</sequence>
<evidence type="ECO:0000313" key="4">
    <source>
        <dbReference type="EMBL" id="MFD1634109.1"/>
    </source>
</evidence>
<accession>A0ABD6D1A9</accession>
<name>A0ABD6D1A9_9EURY</name>
<dbReference type="InterPro" id="IPR016181">
    <property type="entry name" value="Acyl_CoA_acyltransferase"/>
</dbReference>
<dbReference type="Pfam" id="PF00583">
    <property type="entry name" value="Acetyltransf_1"/>
    <property type="match status" value="1"/>
</dbReference>
<dbReference type="RefSeq" id="WP_256404364.1">
    <property type="nucleotide sequence ID" value="NZ_CP187151.1"/>
</dbReference>
<comment type="caution">
    <text evidence="4">The sequence shown here is derived from an EMBL/GenBank/DDBJ whole genome shotgun (WGS) entry which is preliminary data.</text>
</comment>
<proteinExistence type="predicted"/>
<dbReference type="AlphaFoldDB" id="A0ABD6D1A9"/>